<sequence length="123" mass="14094">MVVGGSRQETLNPDFVLLDIRQQGVPVILRELMLSGGFDPVHSLLVIHLSKYHLYNKLFVRNLENQQTNQPTKQTSKQTVKAEINLSKSKLNTETMNQITHFLTTLTCQQIFPSMINITFIHM</sequence>
<evidence type="ECO:0000313" key="2">
    <source>
        <dbReference type="Proteomes" id="UP000277204"/>
    </source>
</evidence>
<organism evidence="1 2">
    <name type="scientific">Schistosoma margrebowiei</name>
    <dbReference type="NCBI Taxonomy" id="48269"/>
    <lineage>
        <taxon>Eukaryota</taxon>
        <taxon>Metazoa</taxon>
        <taxon>Spiralia</taxon>
        <taxon>Lophotrochozoa</taxon>
        <taxon>Platyhelminthes</taxon>
        <taxon>Trematoda</taxon>
        <taxon>Digenea</taxon>
        <taxon>Strigeidida</taxon>
        <taxon>Schistosomatoidea</taxon>
        <taxon>Schistosomatidae</taxon>
        <taxon>Schistosoma</taxon>
    </lineage>
</organism>
<proteinExistence type="predicted"/>
<name>A0A183LBB1_9TREM</name>
<protein>
    <submittedName>
        <fullName evidence="1">Uncharacterized protein</fullName>
    </submittedName>
</protein>
<keyword evidence="2" id="KW-1185">Reference proteome</keyword>
<evidence type="ECO:0000313" key="1">
    <source>
        <dbReference type="EMBL" id="VDO50159.1"/>
    </source>
</evidence>
<dbReference type="AlphaFoldDB" id="A0A183LBB1"/>
<accession>A0A183LBB1</accession>
<reference evidence="1 2" key="1">
    <citation type="submission" date="2018-11" db="EMBL/GenBank/DDBJ databases">
        <authorList>
            <consortium name="Pathogen Informatics"/>
        </authorList>
    </citation>
    <scope>NUCLEOTIDE SEQUENCE [LARGE SCALE GENOMIC DNA]</scope>
    <source>
        <strain evidence="1 2">Zambia</strain>
    </source>
</reference>
<dbReference type="EMBL" id="UZAI01000225">
    <property type="protein sequence ID" value="VDO50159.1"/>
    <property type="molecule type" value="Genomic_DNA"/>
</dbReference>
<gene>
    <name evidence="1" type="ORF">SMRZ_LOCUS1086</name>
</gene>
<dbReference type="Proteomes" id="UP000277204">
    <property type="component" value="Unassembled WGS sequence"/>
</dbReference>